<comment type="caution">
    <text evidence="2">The sequence shown here is derived from an EMBL/GenBank/DDBJ whole genome shotgun (WGS) entry which is preliminary data.</text>
</comment>
<dbReference type="RefSeq" id="WP_147044036.1">
    <property type="nucleotide sequence ID" value="NZ_BAABIR010000001.1"/>
</dbReference>
<dbReference type="Gene3D" id="3.30.1540.10">
    <property type="entry name" value="formyl-coa transferase, domain 3"/>
    <property type="match status" value="1"/>
</dbReference>
<dbReference type="OrthoDB" id="5720311at2"/>
<dbReference type="Pfam" id="PF02515">
    <property type="entry name" value="CoA_transf_3"/>
    <property type="match status" value="1"/>
</dbReference>
<reference evidence="2 3" key="1">
    <citation type="journal article" date="2015" name="J. Microbiol.">
        <title>Sphingosinicella ginsenosidimutans sp. nov., with ginsenoside converting activity.</title>
        <authorList>
            <person name="Kim J.K."/>
            <person name="Kang M.S."/>
            <person name="Park S.C."/>
            <person name="Kim K.M."/>
            <person name="Choi K."/>
            <person name="Yoon M.H."/>
            <person name="Im W.T."/>
        </authorList>
    </citation>
    <scope>NUCLEOTIDE SEQUENCE [LARGE SCALE GENOMIC DNA]</scope>
    <source>
        <strain evidence="2 3">BS-11</strain>
    </source>
</reference>
<dbReference type="PANTHER" id="PTHR48207">
    <property type="entry name" value="SUCCINATE--HYDROXYMETHYLGLUTARATE COA-TRANSFERASE"/>
    <property type="match status" value="1"/>
</dbReference>
<keyword evidence="3" id="KW-1185">Reference proteome</keyword>
<proteinExistence type="predicted"/>
<evidence type="ECO:0000256" key="1">
    <source>
        <dbReference type="ARBA" id="ARBA00022679"/>
    </source>
</evidence>
<dbReference type="InterPro" id="IPR023606">
    <property type="entry name" value="CoA-Trfase_III_dom_1_sf"/>
</dbReference>
<dbReference type="GO" id="GO:0008410">
    <property type="term" value="F:CoA-transferase activity"/>
    <property type="evidence" value="ECO:0007669"/>
    <property type="project" value="TreeGrafter"/>
</dbReference>
<name>A0A5C6TVW4_9SPHN</name>
<sequence>MDRPLAGLKVVELARILAGPWAGQLLADLGAEVIKVERPGAGDDTRGWGPPFAADGSAAYFHGCNRGKTSVAIDLESAEGQAAIRDLVRDADVLIENFKVGGLRKYGLDYDSLKAVNPRLIYCSITGFGQDGPYAARAGYDFMIQGMGGIMDLTGEPDGEPQKIGVAFADIFTGVYSSTAILAALRGRDATGEGCHIDMALLDVQVAVLANQAMNYLVGGQVPHRMGNAHPNIAPYQTFAVADGHVIVAVGNDGQYRKLCALLGAPELGEDARFATNSDRVRNRAELEAALAPRIALRRRDEFLAALAASGIPGGPINDVAQVFADPQVIARGMRIDPGGVPAVASPIVIDGKRQVSDRPSPAASSS</sequence>
<evidence type="ECO:0000313" key="2">
    <source>
        <dbReference type="EMBL" id="TXC64613.1"/>
    </source>
</evidence>
<dbReference type="InterPro" id="IPR003673">
    <property type="entry name" value="CoA-Trfase_fam_III"/>
</dbReference>
<organism evidence="2 3">
    <name type="scientific">Allosphingosinicella ginsenosidimutans</name>
    <dbReference type="NCBI Taxonomy" id="1176539"/>
    <lineage>
        <taxon>Bacteria</taxon>
        <taxon>Pseudomonadati</taxon>
        <taxon>Pseudomonadota</taxon>
        <taxon>Alphaproteobacteria</taxon>
        <taxon>Sphingomonadales</taxon>
        <taxon>Sphingomonadaceae</taxon>
        <taxon>Allosphingosinicella</taxon>
    </lineage>
</organism>
<dbReference type="Gene3D" id="3.40.50.10540">
    <property type="entry name" value="Crotonobetainyl-coa:carnitine coa-transferase, domain 1"/>
    <property type="match status" value="1"/>
</dbReference>
<dbReference type="InterPro" id="IPR044855">
    <property type="entry name" value="CoA-Trfase_III_dom3_sf"/>
</dbReference>
<accession>A0A5C6TVW4</accession>
<gene>
    <name evidence="2" type="ORF">FRZ32_13715</name>
</gene>
<dbReference type="InterPro" id="IPR050483">
    <property type="entry name" value="CoA-transferase_III_domain"/>
</dbReference>
<dbReference type="EMBL" id="VOQQ01000001">
    <property type="protein sequence ID" value="TXC64613.1"/>
    <property type="molecule type" value="Genomic_DNA"/>
</dbReference>
<dbReference type="PANTHER" id="PTHR48207:SF3">
    <property type="entry name" value="SUCCINATE--HYDROXYMETHYLGLUTARATE COA-TRANSFERASE"/>
    <property type="match status" value="1"/>
</dbReference>
<dbReference type="Proteomes" id="UP000321249">
    <property type="component" value="Unassembled WGS sequence"/>
</dbReference>
<dbReference type="AlphaFoldDB" id="A0A5C6TVW4"/>
<keyword evidence="1 2" id="KW-0808">Transferase</keyword>
<protein>
    <submittedName>
        <fullName evidence="2">CoA transferase</fullName>
    </submittedName>
</protein>
<evidence type="ECO:0000313" key="3">
    <source>
        <dbReference type="Proteomes" id="UP000321249"/>
    </source>
</evidence>
<dbReference type="SUPFAM" id="SSF89796">
    <property type="entry name" value="CoA-transferase family III (CaiB/BaiF)"/>
    <property type="match status" value="1"/>
</dbReference>